<evidence type="ECO:0000313" key="2">
    <source>
        <dbReference type="EMBL" id="STV72566.1"/>
    </source>
</evidence>
<dbReference type="EMBL" id="UGMS01000001">
    <property type="protein sequence ID" value="STV72566.1"/>
    <property type="molecule type" value="Genomic_DNA"/>
</dbReference>
<dbReference type="Proteomes" id="UP000254863">
    <property type="component" value="Unassembled WGS sequence"/>
</dbReference>
<keyword evidence="1" id="KW-1133">Transmembrane helix</keyword>
<dbReference type="AlphaFoldDB" id="A0A7H4N081"/>
<gene>
    <name evidence="2" type="ORF">NCTC11685_00647</name>
</gene>
<sequence length="86" mass="9774">MRRVVRCIKRVPQCCSSSCNALVTGRTMNLQVLRCLSKATGLDNFNKNANRFKEVYLHSGLLLPGSGYHIVTDFIIVMHFFGYFSK</sequence>
<keyword evidence="1" id="KW-0812">Transmembrane</keyword>
<proteinExistence type="predicted"/>
<evidence type="ECO:0000256" key="1">
    <source>
        <dbReference type="SAM" id="Phobius"/>
    </source>
</evidence>
<accession>A0A7H4N081</accession>
<name>A0A7H4N081_9ENTR</name>
<feature type="transmembrane region" description="Helical" evidence="1">
    <location>
        <begin position="61"/>
        <end position="84"/>
    </location>
</feature>
<keyword evidence="1" id="KW-0472">Membrane</keyword>
<comment type="caution">
    <text evidence="2">The sequence shown here is derived from an EMBL/GenBank/DDBJ whole genome shotgun (WGS) entry which is preliminary data.</text>
</comment>
<protein>
    <submittedName>
        <fullName evidence="2">Uncharacterized protein</fullName>
    </submittedName>
</protein>
<reference evidence="2 3" key="1">
    <citation type="submission" date="2018-06" db="EMBL/GenBank/DDBJ databases">
        <authorList>
            <consortium name="Pathogen Informatics"/>
            <person name="Doyle S."/>
        </authorList>
    </citation>
    <scope>NUCLEOTIDE SEQUENCE [LARGE SCALE GENOMIC DNA]</scope>
    <source>
        <strain evidence="2 3">NCTC11685</strain>
    </source>
</reference>
<organism evidence="2 3">
    <name type="scientific">Klebsiella michiganensis</name>
    <dbReference type="NCBI Taxonomy" id="1134687"/>
    <lineage>
        <taxon>Bacteria</taxon>
        <taxon>Pseudomonadati</taxon>
        <taxon>Pseudomonadota</taxon>
        <taxon>Gammaproteobacteria</taxon>
        <taxon>Enterobacterales</taxon>
        <taxon>Enterobacteriaceae</taxon>
        <taxon>Klebsiella/Raoultella group</taxon>
        <taxon>Klebsiella</taxon>
    </lineage>
</organism>
<evidence type="ECO:0000313" key="3">
    <source>
        <dbReference type="Proteomes" id="UP000254863"/>
    </source>
</evidence>